<comment type="caution">
    <text evidence="1">The sequence shown here is derived from an EMBL/GenBank/DDBJ whole genome shotgun (WGS) entry which is preliminary data.</text>
</comment>
<evidence type="ECO:0000313" key="2">
    <source>
        <dbReference type="Proteomes" id="UP001208017"/>
    </source>
</evidence>
<organism evidence="1 2">
    <name type="scientific">Tumebacillus lacus</name>
    <dbReference type="NCBI Taxonomy" id="2995335"/>
    <lineage>
        <taxon>Bacteria</taxon>
        <taxon>Bacillati</taxon>
        <taxon>Bacillota</taxon>
        <taxon>Bacilli</taxon>
        <taxon>Bacillales</taxon>
        <taxon>Alicyclobacillaceae</taxon>
        <taxon>Tumebacillus</taxon>
    </lineage>
</organism>
<evidence type="ECO:0000313" key="1">
    <source>
        <dbReference type="EMBL" id="MCX7568688.1"/>
    </source>
</evidence>
<dbReference type="EMBL" id="JAPMLT010000001">
    <property type="protein sequence ID" value="MCX7568688.1"/>
    <property type="molecule type" value="Genomic_DNA"/>
</dbReference>
<keyword evidence="2" id="KW-1185">Reference proteome</keyword>
<evidence type="ECO:0008006" key="3">
    <source>
        <dbReference type="Google" id="ProtNLM"/>
    </source>
</evidence>
<dbReference type="RefSeq" id="WP_267149928.1">
    <property type="nucleotide sequence ID" value="NZ_JAPMLT010000001.1"/>
</dbReference>
<accession>A0ABT3WYB7</accession>
<proteinExistence type="predicted"/>
<name>A0ABT3WYB7_9BACL</name>
<gene>
    <name evidence="1" type="ORF">OS242_01720</name>
</gene>
<protein>
    <recommendedName>
        <fullName evidence="3">YbjN domain-containing protein</fullName>
    </recommendedName>
</protein>
<dbReference type="Proteomes" id="UP001208017">
    <property type="component" value="Unassembled WGS sequence"/>
</dbReference>
<sequence>MTTSQQQLDIEQLRTKWAELLPSLEEKGAPFYTLMKFNDDKNLGEIFAYPGVSFGFDVHVLTVTLFPTEEIARQSEALLNKSNPEWRVVGLNDEFLELVLHLVRAQGLKLSISLNPNDAVVYATAKVKELGAAIMEKGWNEDLLDRAEQKA</sequence>
<reference evidence="1 2" key="1">
    <citation type="submission" date="2022-11" db="EMBL/GenBank/DDBJ databases">
        <title>Study of microbial diversity in lake waters.</title>
        <authorList>
            <person name="Zhang J."/>
        </authorList>
    </citation>
    <scope>NUCLEOTIDE SEQUENCE [LARGE SCALE GENOMIC DNA]</scope>
    <source>
        <strain evidence="1 2">DT12</strain>
    </source>
</reference>